<feature type="compositionally biased region" description="Pro residues" evidence="6">
    <location>
        <begin position="91"/>
        <end position="103"/>
    </location>
</feature>
<evidence type="ECO:0000313" key="8">
    <source>
        <dbReference type="EMBL" id="KAF9683168.1"/>
    </source>
</evidence>
<name>A0A835N3S4_9ROSI</name>
<feature type="compositionally biased region" description="Polar residues" evidence="6">
    <location>
        <begin position="107"/>
        <end position="130"/>
    </location>
</feature>
<dbReference type="PROSITE" id="PS01098">
    <property type="entry name" value="LIPASE_GDSL_SER"/>
    <property type="match status" value="1"/>
</dbReference>
<evidence type="ECO:0000256" key="2">
    <source>
        <dbReference type="ARBA" id="ARBA00022723"/>
    </source>
</evidence>
<organism evidence="8 9">
    <name type="scientific">Salix dunnii</name>
    <dbReference type="NCBI Taxonomy" id="1413687"/>
    <lineage>
        <taxon>Eukaryota</taxon>
        <taxon>Viridiplantae</taxon>
        <taxon>Streptophyta</taxon>
        <taxon>Embryophyta</taxon>
        <taxon>Tracheophyta</taxon>
        <taxon>Spermatophyta</taxon>
        <taxon>Magnoliopsida</taxon>
        <taxon>eudicotyledons</taxon>
        <taxon>Gunneridae</taxon>
        <taxon>Pentapetalae</taxon>
        <taxon>rosids</taxon>
        <taxon>fabids</taxon>
        <taxon>Malpighiales</taxon>
        <taxon>Salicaceae</taxon>
        <taxon>Saliceae</taxon>
        <taxon>Salix</taxon>
    </lineage>
</organism>
<dbReference type="InterPro" id="IPR045893">
    <property type="entry name" value="FREE1"/>
</dbReference>
<dbReference type="Gene3D" id="3.30.40.10">
    <property type="entry name" value="Zinc/RING finger domain, C3HC4 (zinc finger)"/>
    <property type="match status" value="1"/>
</dbReference>
<dbReference type="GO" id="GO:0070676">
    <property type="term" value="P:intralumenal vesicle formation"/>
    <property type="evidence" value="ECO:0007669"/>
    <property type="project" value="TreeGrafter"/>
</dbReference>
<feature type="compositionally biased region" description="Polar residues" evidence="6">
    <location>
        <begin position="8"/>
        <end position="18"/>
    </location>
</feature>
<dbReference type="InterPro" id="IPR001087">
    <property type="entry name" value="GDSL"/>
</dbReference>
<dbReference type="InterPro" id="IPR035669">
    <property type="entry name" value="SGNH_plant_lipase-like"/>
</dbReference>
<reference evidence="8 9" key="1">
    <citation type="submission" date="2020-10" db="EMBL/GenBank/DDBJ databases">
        <title>Plant Genome Project.</title>
        <authorList>
            <person name="Zhang R.-G."/>
        </authorList>
    </citation>
    <scope>NUCLEOTIDE SEQUENCE [LARGE SCALE GENOMIC DNA]</scope>
    <source>
        <strain evidence="8">FAFU-HL-1</strain>
        <tissue evidence="8">Leaf</tissue>
    </source>
</reference>
<dbReference type="PROSITE" id="PS50178">
    <property type="entry name" value="ZF_FYVE"/>
    <property type="match status" value="1"/>
</dbReference>
<dbReference type="InterPro" id="IPR011011">
    <property type="entry name" value="Znf_FYVE_PHD"/>
</dbReference>
<dbReference type="GO" id="GO:0036258">
    <property type="term" value="P:multivesicular body assembly"/>
    <property type="evidence" value="ECO:0007669"/>
    <property type="project" value="InterPro"/>
</dbReference>
<dbReference type="EMBL" id="JADGMS010000005">
    <property type="protein sequence ID" value="KAF9683168.1"/>
    <property type="molecule type" value="Genomic_DNA"/>
</dbReference>
<feature type="region of interest" description="Disordered" evidence="6">
    <location>
        <begin position="846"/>
        <end position="865"/>
    </location>
</feature>
<comment type="caution">
    <text evidence="8">The sequence shown here is derived from an EMBL/GenBank/DDBJ whole genome shotgun (WGS) entry which is preliminary data.</text>
</comment>
<keyword evidence="4" id="KW-0862">Zinc</keyword>
<evidence type="ECO:0000256" key="3">
    <source>
        <dbReference type="ARBA" id="ARBA00022771"/>
    </source>
</evidence>
<feature type="region of interest" description="Disordered" evidence="6">
    <location>
        <begin position="1"/>
        <end position="157"/>
    </location>
</feature>
<feature type="region of interest" description="Disordered" evidence="6">
    <location>
        <begin position="529"/>
        <end position="551"/>
    </location>
</feature>
<dbReference type="InterPro" id="IPR036514">
    <property type="entry name" value="SGNH_hydro_sf"/>
</dbReference>
<dbReference type="Proteomes" id="UP000657918">
    <property type="component" value="Unassembled WGS sequence"/>
</dbReference>
<dbReference type="InterPro" id="IPR000306">
    <property type="entry name" value="Znf_FYVE"/>
</dbReference>
<feature type="compositionally biased region" description="Low complexity" evidence="6">
    <location>
        <begin position="74"/>
        <end position="90"/>
    </location>
</feature>
<evidence type="ECO:0000259" key="7">
    <source>
        <dbReference type="PROSITE" id="PS50178"/>
    </source>
</evidence>
<protein>
    <recommendedName>
        <fullName evidence="7">FYVE-type domain-containing protein</fullName>
    </recommendedName>
</protein>
<feature type="region of interest" description="Disordered" evidence="6">
    <location>
        <begin position="197"/>
        <end position="220"/>
    </location>
</feature>
<dbReference type="CDD" id="cd01837">
    <property type="entry name" value="SGNH_plant_lipase_like"/>
    <property type="match status" value="1"/>
</dbReference>
<feature type="compositionally biased region" description="Basic and acidic residues" evidence="6">
    <location>
        <begin position="197"/>
        <end position="213"/>
    </location>
</feature>
<accession>A0A835N3S4</accession>
<keyword evidence="2" id="KW-0479">Metal-binding</keyword>
<evidence type="ECO:0000256" key="1">
    <source>
        <dbReference type="ARBA" id="ARBA00008668"/>
    </source>
</evidence>
<keyword evidence="3 5" id="KW-0863">Zinc-finger</keyword>
<comment type="similarity">
    <text evidence="1">Belongs to the 'GDSL' lipolytic enzyme family.</text>
</comment>
<feature type="compositionally biased region" description="Low complexity" evidence="6">
    <location>
        <begin position="538"/>
        <end position="548"/>
    </location>
</feature>
<gene>
    <name evidence="8" type="ORF">SADUNF_Sadunf05G0184400</name>
</gene>
<feature type="compositionally biased region" description="Low complexity" evidence="6">
    <location>
        <begin position="142"/>
        <end position="153"/>
    </location>
</feature>
<dbReference type="FunFam" id="3.40.50.1110:FF:000003">
    <property type="entry name" value="GDSL esterase/lipase APG"/>
    <property type="match status" value="1"/>
</dbReference>
<dbReference type="PANTHER" id="PTHR46977:SF1">
    <property type="entry name" value="PROTEIN FREE1"/>
    <property type="match status" value="1"/>
</dbReference>
<dbReference type="GO" id="GO:0006629">
    <property type="term" value="P:lipid metabolic process"/>
    <property type="evidence" value="ECO:0007669"/>
    <property type="project" value="InterPro"/>
</dbReference>
<dbReference type="Pfam" id="PF00657">
    <property type="entry name" value="Lipase_GDSL"/>
    <property type="match status" value="2"/>
</dbReference>
<dbReference type="SMART" id="SM00064">
    <property type="entry name" value="FYVE"/>
    <property type="match status" value="1"/>
</dbReference>
<dbReference type="GO" id="GO:0043130">
    <property type="term" value="F:ubiquitin binding"/>
    <property type="evidence" value="ECO:0007669"/>
    <property type="project" value="InterPro"/>
</dbReference>
<evidence type="ECO:0000256" key="4">
    <source>
        <dbReference type="ARBA" id="ARBA00022833"/>
    </source>
</evidence>
<feature type="compositionally biased region" description="Low complexity" evidence="6">
    <location>
        <begin position="51"/>
        <end position="65"/>
    </location>
</feature>
<dbReference type="GO" id="GO:0016298">
    <property type="term" value="F:lipase activity"/>
    <property type="evidence" value="ECO:0007669"/>
    <property type="project" value="InterPro"/>
</dbReference>
<feature type="domain" description="FYVE-type" evidence="7">
    <location>
        <begin position="442"/>
        <end position="502"/>
    </location>
</feature>
<evidence type="ECO:0000256" key="6">
    <source>
        <dbReference type="SAM" id="MobiDB-lite"/>
    </source>
</evidence>
<dbReference type="Gene3D" id="3.40.50.1110">
    <property type="entry name" value="SGNH hydrolase"/>
    <property type="match status" value="2"/>
</dbReference>
<evidence type="ECO:0000256" key="5">
    <source>
        <dbReference type="PROSITE-ProRule" id="PRU00091"/>
    </source>
</evidence>
<dbReference type="InterPro" id="IPR008265">
    <property type="entry name" value="Lipase_GDSL_AS"/>
</dbReference>
<sequence length="1255" mass="137611">MQHGDYSSYYQYPHLQNPNPNPPIDHHQTTYASAPPFSSGYLPSDYPPSDYSIYPQNYPPYSQNPDPVPPPTAPTYAPKTPNLNNPQSSFNPPPPPQQPPSFPPYDSNGSYQPPTTHQSYLSSFDQHQTSPNYAPPPPPPNTAVAPNPTGTTNSPYTSMYSAPYNPIGSSEPPVYDIPYENPVKFDQNFGYMDGYNRSRSDTGSDLHGKESESRYNIGGGRDDGYGDGVYAYEGGKVEPYGARGTASNSSTWAGFDDYGRTISFPSGKDNSVRSISGPGSGKIVRAVPKVETQEDVKSGVQKFRVRILAESGGQSTMDVLCQIGLDGIRMLDPNTSRTLRIYTLENITRCDKLDSSTFAFWSKSSVDFEPRRIRLQSNSHTTNTLLDTVTAATVQFKEMGGGIRSSDTSKTAEQLTEKKKGFGDLMNLIKPGSEEKDHWVPDEAVSKCISCRMDFGAFVRRHHCRNCGDIFCDKCTQGRIALTADENAQPVRVCDRCMAEVTQRLSNAKEAAGKPAAFHNHEDLARKLQEEMEKNRKSSSGSKSDISGRPTREVACPTCTVHLQVQVPSSGSETIECGSVLTLSDQLEYFKEYIGKLKAIIGEENTSFTITNSLFLVVAGSNDIANTYFTLRARELQYDVPAYTDLMVNSASSFVRELYELGARRIGVFNAPPIGCVPSQRTLAGGVERECAKNLNEAAKLFNSKLTKKLDSLANSLPSGKLVYLDIYNPFLDFKEMGGGVRPSDTSKTAEQLAEKKKRVWLFDEPDKARHGGEKSLGWVLGLLCVGITAETVETFSVTSAPKEELLLPLMRMLSQLKRLSNAKEAAGKPAAFHNHEDLARKLQEEMEKNLRSSSGSKSDVSGRPTREVACPTCTVHLQVQVPSSGRDRGIKKKTIMSSCFYSTLVLFLSIVCTVSSLQKLPPNVTVPALLFFGDSIVDAGNNNYLKTLAKCNFPPYGKDFEGGIPTGRFSNGNIPSDIIANELGIKDILPAYLDLNVLPQDLITGVTFASGGSGFDPLTPRLASVLTLSDQLEYFKEYIGKLKAIIGEENTTFTITNSVFLVVAGSNDIANTYFTLRAKELQYDVSAYTDLMANSASSFVQELYELGARRIGVFDAPPIGCVPSQRTLTGGAERECAENLNEAAKIFNSKLSKKLDSLGSSLPSGRFVYMDIYNPLLNLIQNPRKYGFQIANKGCCGTGTLEVSILCNQYTSETCADVSDYVFWDSYHPTEGAYKALVSYSSFEDSNLMRVTSH</sequence>
<dbReference type="SUPFAM" id="SSF57903">
    <property type="entry name" value="FYVE/PHD zinc finger"/>
    <property type="match status" value="1"/>
</dbReference>
<dbReference type="GO" id="GO:0000813">
    <property type="term" value="C:ESCRT I complex"/>
    <property type="evidence" value="ECO:0007669"/>
    <property type="project" value="TreeGrafter"/>
</dbReference>
<dbReference type="GO" id="GO:0008270">
    <property type="term" value="F:zinc ion binding"/>
    <property type="evidence" value="ECO:0007669"/>
    <property type="project" value="UniProtKB-KW"/>
</dbReference>
<dbReference type="FunFam" id="3.30.40.10:FF:000312">
    <property type="entry name" value="Zinc finger, FYVE-type, endofin"/>
    <property type="match status" value="1"/>
</dbReference>
<evidence type="ECO:0000313" key="9">
    <source>
        <dbReference type="Proteomes" id="UP000657918"/>
    </source>
</evidence>
<dbReference type="GO" id="GO:0031902">
    <property type="term" value="C:late endosome membrane"/>
    <property type="evidence" value="ECO:0007669"/>
    <property type="project" value="TreeGrafter"/>
</dbReference>
<dbReference type="OrthoDB" id="660555at2759"/>
<feature type="compositionally biased region" description="Low complexity" evidence="6">
    <location>
        <begin position="853"/>
        <end position="862"/>
    </location>
</feature>
<proteinExistence type="inferred from homology"/>
<dbReference type="PANTHER" id="PTHR46977">
    <property type="entry name" value="PROTEIN FREE1"/>
    <property type="match status" value="1"/>
</dbReference>
<dbReference type="InterPro" id="IPR017455">
    <property type="entry name" value="Znf_FYVE-rel"/>
</dbReference>
<keyword evidence="9" id="KW-1185">Reference proteome</keyword>
<dbReference type="AlphaFoldDB" id="A0A835N3S4"/>
<dbReference type="Pfam" id="PF01363">
    <property type="entry name" value="FYVE"/>
    <property type="match status" value="1"/>
</dbReference>
<dbReference type="InterPro" id="IPR013083">
    <property type="entry name" value="Znf_RING/FYVE/PHD"/>
</dbReference>